<proteinExistence type="predicted"/>
<dbReference type="InterPro" id="IPR002629">
    <property type="entry name" value="Met_Synth_C/arc"/>
</dbReference>
<dbReference type="GO" id="GO:0008270">
    <property type="term" value="F:zinc ion binding"/>
    <property type="evidence" value="ECO:0007669"/>
    <property type="project" value="InterPro"/>
</dbReference>
<dbReference type="AlphaFoldDB" id="A0A2T0GZP5"/>
<dbReference type="CDD" id="cd03310">
    <property type="entry name" value="CIMS_like"/>
    <property type="match status" value="1"/>
</dbReference>
<protein>
    <submittedName>
        <fullName evidence="2">Methionine synthase</fullName>
    </submittedName>
</protein>
<keyword evidence="3" id="KW-1185">Reference proteome</keyword>
<name>A0A2T0GZP5_ACTMO</name>
<dbReference type="GO" id="GO:0009086">
    <property type="term" value="P:methionine biosynthetic process"/>
    <property type="evidence" value="ECO:0007669"/>
    <property type="project" value="InterPro"/>
</dbReference>
<gene>
    <name evidence="2" type="ORF">CEP50_04300</name>
</gene>
<dbReference type="Proteomes" id="UP000239352">
    <property type="component" value="Unassembled WGS sequence"/>
</dbReference>
<organism evidence="2 3">
    <name type="scientific">Actinopolyspora mortivallis</name>
    <dbReference type="NCBI Taxonomy" id="33906"/>
    <lineage>
        <taxon>Bacteria</taxon>
        <taxon>Bacillati</taxon>
        <taxon>Actinomycetota</taxon>
        <taxon>Actinomycetes</taxon>
        <taxon>Actinopolysporales</taxon>
        <taxon>Actinopolysporaceae</taxon>
        <taxon>Actinopolyspora</taxon>
    </lineage>
</organism>
<accession>A0A2T0GZP5</accession>
<reference evidence="2 3" key="1">
    <citation type="submission" date="2018-03" db="EMBL/GenBank/DDBJ databases">
        <title>Actinopolyspora mortivallis from Sahara, screening for active biomolecules.</title>
        <authorList>
            <person name="Selama O."/>
            <person name="Wellington E.M.H."/>
            <person name="Hacene H."/>
        </authorList>
    </citation>
    <scope>NUCLEOTIDE SEQUENCE [LARGE SCALE GENOMIC DNA]</scope>
    <source>
        <strain evidence="2 3">M5A</strain>
    </source>
</reference>
<dbReference type="STRING" id="1050202.GCA_000384035_02611"/>
<dbReference type="InterPro" id="IPR038071">
    <property type="entry name" value="UROD/MetE-like_sf"/>
</dbReference>
<dbReference type="Pfam" id="PF01717">
    <property type="entry name" value="Meth_synt_2"/>
    <property type="match status" value="1"/>
</dbReference>
<dbReference type="RefSeq" id="WP_106112619.1">
    <property type="nucleotide sequence ID" value="NZ_PVSR01000003.1"/>
</dbReference>
<feature type="domain" description="Cobalamin-independent methionine synthase MetE C-terminal/archaeal" evidence="1">
    <location>
        <begin position="10"/>
        <end position="332"/>
    </location>
</feature>
<dbReference type="GO" id="GO:0003871">
    <property type="term" value="F:5-methyltetrahydropteroyltriglutamate-homocysteine S-methyltransferase activity"/>
    <property type="evidence" value="ECO:0007669"/>
    <property type="project" value="InterPro"/>
</dbReference>
<evidence type="ECO:0000313" key="3">
    <source>
        <dbReference type="Proteomes" id="UP000239352"/>
    </source>
</evidence>
<evidence type="ECO:0000259" key="1">
    <source>
        <dbReference type="Pfam" id="PF01717"/>
    </source>
</evidence>
<comment type="caution">
    <text evidence="2">The sequence shown here is derived from an EMBL/GenBank/DDBJ whole genome shotgun (WGS) entry which is preliminary data.</text>
</comment>
<dbReference type="SUPFAM" id="SSF51726">
    <property type="entry name" value="UROD/MetE-like"/>
    <property type="match status" value="1"/>
</dbReference>
<dbReference type="InParanoid" id="A0A2T0GZP5"/>
<dbReference type="Gene3D" id="3.20.20.210">
    <property type="match status" value="1"/>
</dbReference>
<dbReference type="EMBL" id="PVSR01000003">
    <property type="protein sequence ID" value="PRW64581.1"/>
    <property type="molecule type" value="Genomic_DNA"/>
</dbReference>
<sequence length="344" mass="36719">MTQQPWKPGTATAVGSMPGTDSLEAARIVAGELPELTPVPELPSRGVGADVIGHTAGMLRDLAVDVVPSGYRVARAAGRDHRRAVDLLRWDLDAMEAVISAEAESRLVKVQVAGPWTLAAGIELERGHRVMTDHGALRDFTESLVEGVREHVAQLASRTGARVLVQLDEPTLPAVLAGDLPTPSGYENVPAVPEPEAERVLTEVIRRLGEDRPGPVFVHCCARRPPVRLLHRAGAGVIGVDAAVLGSASGGLVEELGEAWDRGLTLMLGMVPTTEPSATPGVRELAEPARDFVRKLGFPERILAEQVLPAPACGLAGSSPRWARRALELSRELGRMLREDTLEN</sequence>
<evidence type="ECO:0000313" key="2">
    <source>
        <dbReference type="EMBL" id="PRW64581.1"/>
    </source>
</evidence>